<dbReference type="InterPro" id="IPR003961">
    <property type="entry name" value="FN3_dom"/>
</dbReference>
<evidence type="ECO:0000313" key="1">
    <source>
        <dbReference type="EMBL" id="KAF5836928.1"/>
    </source>
</evidence>
<dbReference type="InterPro" id="IPR036116">
    <property type="entry name" value="FN3_sf"/>
</dbReference>
<dbReference type="CDD" id="cd00063">
    <property type="entry name" value="FN3"/>
    <property type="match status" value="1"/>
</dbReference>
<protein>
    <recommendedName>
        <fullName evidence="3">Fibronectin type-III domain-containing protein</fullName>
    </recommendedName>
</protein>
<dbReference type="Proteomes" id="UP000815325">
    <property type="component" value="Unassembled WGS sequence"/>
</dbReference>
<dbReference type="InterPro" id="IPR013783">
    <property type="entry name" value="Ig-like_fold"/>
</dbReference>
<feature type="non-terminal residue" evidence="1">
    <location>
        <position position="1"/>
    </location>
</feature>
<dbReference type="SUPFAM" id="SSF49265">
    <property type="entry name" value="Fibronectin type III"/>
    <property type="match status" value="1"/>
</dbReference>
<organism evidence="1 2">
    <name type="scientific">Dunaliella salina</name>
    <name type="common">Green alga</name>
    <name type="synonym">Protococcus salinus</name>
    <dbReference type="NCBI Taxonomy" id="3046"/>
    <lineage>
        <taxon>Eukaryota</taxon>
        <taxon>Viridiplantae</taxon>
        <taxon>Chlorophyta</taxon>
        <taxon>core chlorophytes</taxon>
        <taxon>Chlorophyceae</taxon>
        <taxon>CS clade</taxon>
        <taxon>Chlamydomonadales</taxon>
        <taxon>Dunaliellaceae</taxon>
        <taxon>Dunaliella</taxon>
    </lineage>
</organism>
<name>A0ABQ7GQP5_DUNSA</name>
<proteinExistence type="predicted"/>
<keyword evidence="2" id="KW-1185">Reference proteome</keyword>
<dbReference type="Gene3D" id="2.60.40.10">
    <property type="entry name" value="Immunoglobulins"/>
    <property type="match status" value="1"/>
</dbReference>
<accession>A0ABQ7GQP5</accession>
<reference evidence="1" key="1">
    <citation type="submission" date="2017-08" db="EMBL/GenBank/DDBJ databases">
        <authorList>
            <person name="Polle J.E."/>
            <person name="Barry K."/>
            <person name="Cushman J."/>
            <person name="Schmutz J."/>
            <person name="Tran D."/>
            <person name="Hathwaick L.T."/>
            <person name="Yim W.C."/>
            <person name="Jenkins J."/>
            <person name="Mckie-Krisberg Z.M."/>
            <person name="Prochnik S."/>
            <person name="Lindquist E."/>
            <person name="Dockter R.B."/>
            <person name="Adam C."/>
            <person name="Molina H."/>
            <person name="Bunkerborg J."/>
            <person name="Jin E."/>
            <person name="Buchheim M."/>
            <person name="Magnuson J."/>
        </authorList>
    </citation>
    <scope>NUCLEOTIDE SEQUENCE</scope>
    <source>
        <strain evidence="1">CCAP 19/18</strain>
    </source>
</reference>
<comment type="caution">
    <text evidence="1">The sequence shown here is derived from an EMBL/GenBank/DDBJ whole genome shotgun (WGS) entry which is preliminary data.</text>
</comment>
<gene>
    <name evidence="1" type="ORF">DUNSADRAFT_5259</name>
</gene>
<evidence type="ECO:0008006" key="3">
    <source>
        <dbReference type="Google" id="ProtNLM"/>
    </source>
</evidence>
<evidence type="ECO:0000313" key="2">
    <source>
        <dbReference type="Proteomes" id="UP000815325"/>
    </source>
</evidence>
<sequence length="124" mass="13549">LSRTDTSITLTVDRKGEAEAEGVMLLGKVLFELHCKEAEGNHPWSILSSTSAQSKPTTFAVQGLDPGSKYTFRGRAGMQSIEQGKGFIWGGFSVDSCYVTSGAGEHHMSQLRTVVTQKWVIRWG</sequence>
<dbReference type="EMBL" id="MU069637">
    <property type="protein sequence ID" value="KAF5836928.1"/>
    <property type="molecule type" value="Genomic_DNA"/>
</dbReference>